<keyword evidence="2 4" id="KW-0378">Hydrolase</keyword>
<dbReference type="CDD" id="cd16432">
    <property type="entry name" value="CheB_Rec"/>
    <property type="match status" value="1"/>
</dbReference>
<evidence type="ECO:0000256" key="6">
    <source>
        <dbReference type="PROSITE-ProRule" id="PRU00169"/>
    </source>
</evidence>
<protein>
    <recommendedName>
        <fullName evidence="4">Protein-glutamate methylesterase/protein-glutamine glutaminase</fullName>
        <ecNumber evidence="4">3.1.1.61</ecNumber>
        <ecNumber evidence="4">3.5.1.44</ecNumber>
    </recommendedName>
</protein>
<dbReference type="PIRSF" id="PIRSF000876">
    <property type="entry name" value="RR_chemtxs_CheB"/>
    <property type="match status" value="1"/>
</dbReference>
<evidence type="ECO:0000256" key="1">
    <source>
        <dbReference type="ARBA" id="ARBA00022500"/>
    </source>
</evidence>
<dbReference type="EC" id="3.5.1.44" evidence="4"/>
<dbReference type="InterPro" id="IPR011006">
    <property type="entry name" value="CheY-like_superfamily"/>
</dbReference>
<comment type="catalytic activity">
    <reaction evidence="4">
        <text>L-glutaminyl-[protein] + H2O = L-glutamyl-[protein] + NH4(+)</text>
        <dbReference type="Rhea" id="RHEA:16441"/>
        <dbReference type="Rhea" id="RHEA-COMP:10207"/>
        <dbReference type="Rhea" id="RHEA-COMP:10208"/>
        <dbReference type="ChEBI" id="CHEBI:15377"/>
        <dbReference type="ChEBI" id="CHEBI:28938"/>
        <dbReference type="ChEBI" id="CHEBI:29973"/>
        <dbReference type="ChEBI" id="CHEBI:30011"/>
        <dbReference type="EC" id="3.5.1.44"/>
    </reaction>
</comment>
<dbReference type="PROSITE" id="PS50122">
    <property type="entry name" value="CHEB"/>
    <property type="match status" value="1"/>
</dbReference>
<feature type="active site" evidence="4 5">
    <location>
        <position position="218"/>
    </location>
</feature>
<comment type="PTM">
    <text evidence="4">Phosphorylated by CheA. Phosphorylation of the N-terminal regulatory domain activates the methylesterase activity.</text>
</comment>
<feature type="modified residue" description="4-aspartylphosphate" evidence="4 6">
    <location>
        <position position="71"/>
    </location>
</feature>
<dbReference type="SMART" id="SM00448">
    <property type="entry name" value="REC"/>
    <property type="match status" value="1"/>
</dbReference>
<comment type="domain">
    <text evidence="4">Contains a C-terminal catalytic domain, and an N-terminal region which modulates catalytic activity.</text>
</comment>
<dbReference type="GO" id="GO:0008984">
    <property type="term" value="F:protein-glutamate methylesterase activity"/>
    <property type="evidence" value="ECO:0007669"/>
    <property type="project" value="UniProtKB-UniRule"/>
</dbReference>
<keyword evidence="4 6" id="KW-0597">Phosphoprotein</keyword>
<evidence type="ECO:0000259" key="7">
    <source>
        <dbReference type="PROSITE" id="PS50110"/>
    </source>
</evidence>
<reference evidence="9 10" key="1">
    <citation type="submission" date="2016-11" db="EMBL/GenBank/DDBJ databases">
        <authorList>
            <person name="Jaros S."/>
            <person name="Januszkiewicz K."/>
            <person name="Wedrychowicz H."/>
        </authorList>
    </citation>
    <scope>NUCLEOTIDE SEQUENCE [LARGE SCALE GENOMIC DNA]</scope>
    <source>
        <strain evidence="9 10">DSM 14916</strain>
    </source>
</reference>
<dbReference type="Proteomes" id="UP000184387">
    <property type="component" value="Unassembled WGS sequence"/>
</dbReference>
<dbReference type="PROSITE" id="PS50110">
    <property type="entry name" value="RESPONSE_REGULATORY"/>
    <property type="match status" value="1"/>
</dbReference>
<dbReference type="CDD" id="cd17541">
    <property type="entry name" value="REC_CheB-like"/>
    <property type="match status" value="1"/>
</dbReference>
<feature type="domain" description="CheB-type methylesterase" evidence="8">
    <location>
        <begin position="179"/>
        <end position="372"/>
    </location>
</feature>
<dbReference type="GO" id="GO:0000156">
    <property type="term" value="F:phosphorelay response regulator activity"/>
    <property type="evidence" value="ECO:0007669"/>
    <property type="project" value="InterPro"/>
</dbReference>
<dbReference type="HAMAP" id="MF_00099">
    <property type="entry name" value="CheB_chemtxs"/>
    <property type="match status" value="1"/>
</dbReference>
<keyword evidence="4" id="KW-0963">Cytoplasm</keyword>
<feature type="active site" evidence="4 5">
    <location>
        <position position="314"/>
    </location>
</feature>
<gene>
    <name evidence="4" type="primary">cheB</name>
    <name evidence="9" type="ORF">SAMN02745194_00474</name>
</gene>
<dbReference type="Gene3D" id="3.40.50.2300">
    <property type="match status" value="1"/>
</dbReference>
<name>A0A1M6BFT0_9PROT</name>
<dbReference type="AlphaFoldDB" id="A0A1M6BFT0"/>
<dbReference type="Gene3D" id="3.40.50.180">
    <property type="entry name" value="Methylesterase CheB, C-terminal domain"/>
    <property type="match status" value="1"/>
</dbReference>
<dbReference type="Pfam" id="PF01339">
    <property type="entry name" value="CheB_methylest"/>
    <property type="match status" value="1"/>
</dbReference>
<dbReference type="InterPro" id="IPR001789">
    <property type="entry name" value="Sig_transdc_resp-reg_receiver"/>
</dbReference>
<dbReference type="PANTHER" id="PTHR42872:SF3">
    <property type="entry name" value="PROTEIN-GLUTAMATE METHYLESTERASE_PROTEIN-GLUTAMINE GLUTAMINASE 1"/>
    <property type="match status" value="1"/>
</dbReference>
<dbReference type="InterPro" id="IPR000673">
    <property type="entry name" value="Sig_transdc_resp-reg_Me-estase"/>
</dbReference>
<dbReference type="Pfam" id="PF00072">
    <property type="entry name" value="Response_reg"/>
    <property type="match status" value="1"/>
</dbReference>
<dbReference type="GO" id="GO:0005737">
    <property type="term" value="C:cytoplasm"/>
    <property type="evidence" value="ECO:0007669"/>
    <property type="project" value="UniProtKB-SubCell"/>
</dbReference>
<keyword evidence="10" id="KW-1185">Reference proteome</keyword>
<sequence>MSPAHSGAPPPATAGDRRVRVMLCDDSATVRGILARLLGADPAIEVVSRVGDGRQALDALPTARPDVVLLDLEMPVMDGMTALPLLLRAEPRPVVIVASALTQRGAAAAMAALRAGASDYIPKPGAAGGGALDPVFRAELLEKVKGWARMRRKPAVSAAAPTAPATRAAPPVTAPGARPGAPPVLIAVGSSTGGPQALASFLRALVPLPPMPVVIVQHMPAGFTTMLADHLDRVGALRVAEAKDGEALLAGRAYLAPGDRHLLVERSQAGLVARLRDDPPEHFCRPAVDPMLRSAQRACEGRVLAVILTGMGQDGLAGCRSLAAAGAMVLAQDEASSVVWGMPGAVARAGIARELLPPDRLAARVAAIAAEAGMGESKRMAS</sequence>
<dbReference type="PANTHER" id="PTHR42872">
    <property type="entry name" value="PROTEIN-GLUTAMATE METHYLESTERASE/PROTEIN-GLUTAMINE GLUTAMINASE"/>
    <property type="match status" value="1"/>
</dbReference>
<dbReference type="SUPFAM" id="SSF52172">
    <property type="entry name" value="CheY-like"/>
    <property type="match status" value="1"/>
</dbReference>
<evidence type="ECO:0000256" key="4">
    <source>
        <dbReference type="HAMAP-Rule" id="MF_00099"/>
    </source>
</evidence>
<evidence type="ECO:0000256" key="3">
    <source>
        <dbReference type="ARBA" id="ARBA00048267"/>
    </source>
</evidence>
<dbReference type="EMBL" id="FQZF01000002">
    <property type="protein sequence ID" value="SHI47323.1"/>
    <property type="molecule type" value="Genomic_DNA"/>
</dbReference>
<comment type="function">
    <text evidence="4">Involved in chemotaxis. Part of a chemotaxis signal transduction system that modulates chemotaxis in response to various stimuli. Catalyzes the demethylation of specific methylglutamate residues introduced into the chemoreceptors (methyl-accepting chemotaxis proteins or MCP) by CheR. Also mediates the irreversible deamidation of specific glutamine residues to glutamic acid.</text>
</comment>
<dbReference type="InterPro" id="IPR008248">
    <property type="entry name" value="CheB-like"/>
</dbReference>
<dbReference type="NCBIfam" id="NF001965">
    <property type="entry name" value="PRK00742.1"/>
    <property type="match status" value="1"/>
</dbReference>
<organism evidence="9 10">
    <name type="scientific">Muricoccus roseus</name>
    <dbReference type="NCBI Taxonomy" id="198092"/>
    <lineage>
        <taxon>Bacteria</taxon>
        <taxon>Pseudomonadati</taxon>
        <taxon>Pseudomonadota</taxon>
        <taxon>Alphaproteobacteria</taxon>
        <taxon>Acetobacterales</taxon>
        <taxon>Roseomonadaceae</taxon>
        <taxon>Muricoccus</taxon>
    </lineage>
</organism>
<proteinExistence type="inferred from homology"/>
<comment type="subcellular location">
    <subcellularLocation>
        <location evidence="4">Cytoplasm</location>
    </subcellularLocation>
</comment>
<evidence type="ECO:0000256" key="5">
    <source>
        <dbReference type="PROSITE-ProRule" id="PRU00050"/>
    </source>
</evidence>
<evidence type="ECO:0000256" key="2">
    <source>
        <dbReference type="ARBA" id="ARBA00022801"/>
    </source>
</evidence>
<dbReference type="InterPro" id="IPR035909">
    <property type="entry name" value="CheB_C"/>
</dbReference>
<dbReference type="SUPFAM" id="SSF52738">
    <property type="entry name" value="Methylesterase CheB, C-terminal domain"/>
    <property type="match status" value="1"/>
</dbReference>
<feature type="active site" evidence="4 5">
    <location>
        <position position="191"/>
    </location>
</feature>
<evidence type="ECO:0000313" key="9">
    <source>
        <dbReference type="EMBL" id="SHI47323.1"/>
    </source>
</evidence>
<evidence type="ECO:0000259" key="8">
    <source>
        <dbReference type="PROSITE" id="PS50122"/>
    </source>
</evidence>
<evidence type="ECO:0000313" key="10">
    <source>
        <dbReference type="Proteomes" id="UP000184387"/>
    </source>
</evidence>
<comment type="catalytic activity">
    <reaction evidence="3 4">
        <text>[protein]-L-glutamate 5-O-methyl ester + H2O = L-glutamyl-[protein] + methanol + H(+)</text>
        <dbReference type="Rhea" id="RHEA:23236"/>
        <dbReference type="Rhea" id="RHEA-COMP:10208"/>
        <dbReference type="Rhea" id="RHEA-COMP:10311"/>
        <dbReference type="ChEBI" id="CHEBI:15377"/>
        <dbReference type="ChEBI" id="CHEBI:15378"/>
        <dbReference type="ChEBI" id="CHEBI:17790"/>
        <dbReference type="ChEBI" id="CHEBI:29973"/>
        <dbReference type="ChEBI" id="CHEBI:82795"/>
        <dbReference type="EC" id="3.1.1.61"/>
    </reaction>
</comment>
<comment type="similarity">
    <text evidence="4">Belongs to the CheB family.</text>
</comment>
<dbReference type="EC" id="3.1.1.61" evidence="4"/>
<accession>A0A1M6BFT0</accession>
<dbReference type="STRING" id="198092.SAMN02745194_00474"/>
<dbReference type="GO" id="GO:0006935">
    <property type="term" value="P:chemotaxis"/>
    <property type="evidence" value="ECO:0007669"/>
    <property type="project" value="UniProtKB-UniRule"/>
</dbReference>
<dbReference type="GO" id="GO:0050568">
    <property type="term" value="F:protein-glutamine glutaminase activity"/>
    <property type="evidence" value="ECO:0007669"/>
    <property type="project" value="UniProtKB-UniRule"/>
</dbReference>
<feature type="domain" description="Response regulatory" evidence="7">
    <location>
        <begin position="20"/>
        <end position="138"/>
    </location>
</feature>
<keyword evidence="1 4" id="KW-0145">Chemotaxis</keyword>